<dbReference type="RefSeq" id="WP_009149058.1">
    <property type="nucleotide sequence ID" value="NZ_CP121471.1"/>
</dbReference>
<organism evidence="2 3">
    <name type="scientific">Thiorhodovibrio frisius</name>
    <dbReference type="NCBI Taxonomy" id="631362"/>
    <lineage>
        <taxon>Bacteria</taxon>
        <taxon>Pseudomonadati</taxon>
        <taxon>Pseudomonadota</taxon>
        <taxon>Gammaproteobacteria</taxon>
        <taxon>Chromatiales</taxon>
        <taxon>Chromatiaceae</taxon>
        <taxon>Thiorhodovibrio</taxon>
    </lineage>
</organism>
<keyword evidence="1" id="KW-0812">Transmembrane</keyword>
<proteinExistence type="predicted"/>
<name>H8Z0B9_9GAMM</name>
<protein>
    <recommendedName>
        <fullName evidence="4">CoA-binding domain-containing protein</fullName>
    </recommendedName>
</protein>
<dbReference type="Proteomes" id="UP000002964">
    <property type="component" value="Unassembled WGS sequence"/>
</dbReference>
<sequence>MNKEKGIIFGASLGGRRALKSLRKEYDIVGFVDNDRSKHGQDFMGRFVWPPAEIVNRDVDKIFIASVYAPEIMYQLLREYGILKSKIVVVPAEILSGEDEVPLGCLVLVAVMLFMIGWGIKVIFF</sequence>
<keyword evidence="1" id="KW-1133">Transmembrane helix</keyword>
<keyword evidence="1" id="KW-0472">Membrane</keyword>
<dbReference type="OrthoDB" id="9786100at2"/>
<gene>
    <name evidence="2" type="ORF">Thi970DRAFT_02580</name>
</gene>
<dbReference type="eggNOG" id="COG1086">
    <property type="taxonomic scope" value="Bacteria"/>
</dbReference>
<reference evidence="3" key="1">
    <citation type="submission" date="2011-06" db="EMBL/GenBank/DDBJ databases">
        <authorList>
            <consortium name="US DOE Joint Genome Institute (JGI-PGF)"/>
            <person name="Lucas S."/>
            <person name="Han J."/>
            <person name="Lapidus A."/>
            <person name="Cheng J.-F."/>
            <person name="Goodwin L."/>
            <person name="Pitluck S."/>
            <person name="Peters L."/>
            <person name="Land M.L."/>
            <person name="Hauser L."/>
            <person name="Vogl K."/>
            <person name="Liu Z."/>
            <person name="Overmann J."/>
            <person name="Frigaard N.-U."/>
            <person name="Bryant D.A."/>
            <person name="Woyke T.J."/>
        </authorList>
    </citation>
    <scope>NUCLEOTIDE SEQUENCE [LARGE SCALE GENOMIC DNA]</scope>
    <source>
        <strain evidence="3">970</strain>
    </source>
</reference>
<dbReference type="Gene3D" id="3.40.50.720">
    <property type="entry name" value="NAD(P)-binding Rossmann-like Domain"/>
    <property type="match status" value="1"/>
</dbReference>
<evidence type="ECO:0000313" key="2">
    <source>
        <dbReference type="EMBL" id="EIC22327.1"/>
    </source>
</evidence>
<evidence type="ECO:0000313" key="3">
    <source>
        <dbReference type="Proteomes" id="UP000002964"/>
    </source>
</evidence>
<feature type="transmembrane region" description="Helical" evidence="1">
    <location>
        <begin position="101"/>
        <end position="124"/>
    </location>
</feature>
<dbReference type="HOGENOM" id="CLU_1991655_0_0_6"/>
<dbReference type="AlphaFoldDB" id="H8Z0B9"/>
<reference evidence="2 3" key="2">
    <citation type="submission" date="2011-11" db="EMBL/GenBank/DDBJ databases">
        <authorList>
            <consortium name="US DOE Joint Genome Institute"/>
            <person name="Lucas S."/>
            <person name="Han J."/>
            <person name="Lapidus A."/>
            <person name="Cheng J.-F."/>
            <person name="Goodwin L."/>
            <person name="Pitluck S."/>
            <person name="Peters L."/>
            <person name="Ovchinnikova G."/>
            <person name="Zhang X."/>
            <person name="Detter J.C."/>
            <person name="Han C."/>
            <person name="Tapia R."/>
            <person name="Land M."/>
            <person name="Hauser L."/>
            <person name="Kyrpides N."/>
            <person name="Ivanova N."/>
            <person name="Pagani I."/>
            <person name="Vogl K."/>
            <person name="Liu Z."/>
            <person name="Overmann J."/>
            <person name="Frigaard N.-U."/>
            <person name="Bryant D."/>
            <person name="Woyke T."/>
        </authorList>
    </citation>
    <scope>NUCLEOTIDE SEQUENCE [LARGE SCALE GENOMIC DNA]</scope>
    <source>
        <strain evidence="2 3">970</strain>
    </source>
</reference>
<evidence type="ECO:0008006" key="4">
    <source>
        <dbReference type="Google" id="ProtNLM"/>
    </source>
</evidence>
<keyword evidence="3" id="KW-1185">Reference proteome</keyword>
<evidence type="ECO:0000256" key="1">
    <source>
        <dbReference type="SAM" id="Phobius"/>
    </source>
</evidence>
<accession>H8Z0B9</accession>
<dbReference type="EMBL" id="JH603169">
    <property type="protein sequence ID" value="EIC22327.1"/>
    <property type="molecule type" value="Genomic_DNA"/>
</dbReference>